<dbReference type="PANTHER" id="PTHR37984">
    <property type="entry name" value="PROTEIN CBG26694"/>
    <property type="match status" value="1"/>
</dbReference>
<keyword evidence="3" id="KW-0540">Nuclease</keyword>
<dbReference type="InterPro" id="IPR041373">
    <property type="entry name" value="RT_RNaseH"/>
</dbReference>
<dbReference type="GO" id="GO:0004519">
    <property type="term" value="F:endonuclease activity"/>
    <property type="evidence" value="ECO:0007669"/>
    <property type="project" value="UniProtKB-KW"/>
</dbReference>
<evidence type="ECO:0000313" key="8">
    <source>
        <dbReference type="EMBL" id="KAL0445321.1"/>
    </source>
</evidence>
<reference evidence="8" key="1">
    <citation type="submission" date="2020-06" db="EMBL/GenBank/DDBJ databases">
        <authorList>
            <person name="Li T."/>
            <person name="Hu X."/>
            <person name="Zhang T."/>
            <person name="Song X."/>
            <person name="Zhang H."/>
            <person name="Dai N."/>
            <person name="Sheng W."/>
            <person name="Hou X."/>
            <person name="Wei L."/>
        </authorList>
    </citation>
    <scope>NUCLEOTIDE SEQUENCE</scope>
    <source>
        <strain evidence="8">KEN1</strain>
        <tissue evidence="8">Leaf</tissue>
    </source>
</reference>
<proteinExistence type="predicted"/>
<accession>A0AAW2WX07</accession>
<dbReference type="Gene3D" id="3.30.70.270">
    <property type="match status" value="2"/>
</dbReference>
<evidence type="ECO:0000256" key="2">
    <source>
        <dbReference type="ARBA" id="ARBA00022695"/>
    </source>
</evidence>
<dbReference type="InterPro" id="IPR000477">
    <property type="entry name" value="RT_dom"/>
</dbReference>
<organism evidence="8">
    <name type="scientific">Sesamum latifolium</name>
    <dbReference type="NCBI Taxonomy" id="2727402"/>
    <lineage>
        <taxon>Eukaryota</taxon>
        <taxon>Viridiplantae</taxon>
        <taxon>Streptophyta</taxon>
        <taxon>Embryophyta</taxon>
        <taxon>Tracheophyta</taxon>
        <taxon>Spermatophyta</taxon>
        <taxon>Magnoliopsida</taxon>
        <taxon>eudicotyledons</taxon>
        <taxon>Gunneridae</taxon>
        <taxon>Pentapetalae</taxon>
        <taxon>asterids</taxon>
        <taxon>lamiids</taxon>
        <taxon>Lamiales</taxon>
        <taxon>Pedaliaceae</taxon>
        <taxon>Sesamum</taxon>
    </lineage>
</organism>
<feature type="domain" description="Reverse transcriptase" evidence="7">
    <location>
        <begin position="1"/>
        <end position="70"/>
    </location>
</feature>
<evidence type="ECO:0000256" key="1">
    <source>
        <dbReference type="ARBA" id="ARBA00022679"/>
    </source>
</evidence>
<name>A0AAW2WX07_9LAMI</name>
<dbReference type="EMBL" id="JACGWN010000007">
    <property type="protein sequence ID" value="KAL0445321.1"/>
    <property type="molecule type" value="Genomic_DNA"/>
</dbReference>
<evidence type="ECO:0000256" key="5">
    <source>
        <dbReference type="ARBA" id="ARBA00022801"/>
    </source>
</evidence>
<dbReference type="FunFam" id="3.30.70.270:FF:000003">
    <property type="entry name" value="Transposon Ty3-G Gag-Pol polyprotein"/>
    <property type="match status" value="1"/>
</dbReference>
<dbReference type="PANTHER" id="PTHR37984:SF5">
    <property type="entry name" value="PROTEIN NYNRIN-LIKE"/>
    <property type="match status" value="1"/>
</dbReference>
<gene>
    <name evidence="8" type="ORF">Slati_2254800</name>
</gene>
<protein>
    <recommendedName>
        <fullName evidence="7">Reverse transcriptase domain-containing protein</fullName>
    </recommendedName>
</protein>
<dbReference type="AlphaFoldDB" id="A0AAW2WX07"/>
<dbReference type="InterPro" id="IPR043502">
    <property type="entry name" value="DNA/RNA_pol_sf"/>
</dbReference>
<evidence type="ECO:0000256" key="3">
    <source>
        <dbReference type="ARBA" id="ARBA00022722"/>
    </source>
</evidence>
<dbReference type="InterPro" id="IPR043128">
    <property type="entry name" value="Rev_trsase/Diguanyl_cyclase"/>
</dbReference>
<dbReference type="GO" id="GO:0003964">
    <property type="term" value="F:RNA-directed DNA polymerase activity"/>
    <property type="evidence" value="ECO:0007669"/>
    <property type="project" value="UniProtKB-KW"/>
</dbReference>
<keyword evidence="1" id="KW-0808">Transferase</keyword>
<comment type="caution">
    <text evidence="8">The sequence shown here is derived from an EMBL/GenBank/DDBJ whole genome shotgun (WGS) entry which is preliminary data.</text>
</comment>
<sequence length="240" mass="28279">MSLMNKTLQPFLDQFVIVFIDDILIYSRSPKEHEQHLWTVLQILREKQLYAKFSKCEFWMEEIAFLGHVVSKEGKICKDFSVVAKPLTNLLKKNTPFNWNDRCAQSFEELKRRLTSAPILALPSGDGGYVVYTDASRQGLGCVLMQHGKVIAYASRQLRPHEINYPTHDLELAAIVHALKIWRHYLYGETFHIFTDHKSLKYIPTQKELNLRQRRWIELLKDYDCTIDYHPERQILLQML</sequence>
<keyword evidence="2" id="KW-0548">Nucleotidyltransferase</keyword>
<evidence type="ECO:0000256" key="4">
    <source>
        <dbReference type="ARBA" id="ARBA00022759"/>
    </source>
</evidence>
<keyword evidence="5" id="KW-0378">Hydrolase</keyword>
<dbReference type="CDD" id="cd01647">
    <property type="entry name" value="RT_LTR"/>
    <property type="match status" value="1"/>
</dbReference>
<keyword evidence="4" id="KW-0255">Endonuclease</keyword>
<reference evidence="8" key="2">
    <citation type="journal article" date="2024" name="Plant">
        <title>Genomic evolution and insights into agronomic trait innovations of Sesamum species.</title>
        <authorList>
            <person name="Miao H."/>
            <person name="Wang L."/>
            <person name="Qu L."/>
            <person name="Liu H."/>
            <person name="Sun Y."/>
            <person name="Le M."/>
            <person name="Wang Q."/>
            <person name="Wei S."/>
            <person name="Zheng Y."/>
            <person name="Lin W."/>
            <person name="Duan Y."/>
            <person name="Cao H."/>
            <person name="Xiong S."/>
            <person name="Wang X."/>
            <person name="Wei L."/>
            <person name="Li C."/>
            <person name="Ma Q."/>
            <person name="Ju M."/>
            <person name="Zhao R."/>
            <person name="Li G."/>
            <person name="Mu C."/>
            <person name="Tian Q."/>
            <person name="Mei H."/>
            <person name="Zhang T."/>
            <person name="Gao T."/>
            <person name="Zhang H."/>
        </authorList>
    </citation>
    <scope>NUCLEOTIDE SEQUENCE</scope>
    <source>
        <strain evidence="8">KEN1</strain>
    </source>
</reference>
<dbReference type="Pfam" id="PF17917">
    <property type="entry name" value="RT_RNaseH"/>
    <property type="match status" value="1"/>
</dbReference>
<dbReference type="CDD" id="cd09274">
    <property type="entry name" value="RNase_HI_RT_Ty3"/>
    <property type="match status" value="1"/>
</dbReference>
<evidence type="ECO:0000256" key="6">
    <source>
        <dbReference type="ARBA" id="ARBA00022918"/>
    </source>
</evidence>
<dbReference type="PROSITE" id="PS50878">
    <property type="entry name" value="RT_POL"/>
    <property type="match status" value="1"/>
</dbReference>
<dbReference type="GO" id="GO:0016787">
    <property type="term" value="F:hydrolase activity"/>
    <property type="evidence" value="ECO:0007669"/>
    <property type="project" value="UniProtKB-KW"/>
</dbReference>
<dbReference type="Pfam" id="PF00078">
    <property type="entry name" value="RVT_1"/>
    <property type="match status" value="1"/>
</dbReference>
<keyword evidence="6" id="KW-0695">RNA-directed DNA polymerase</keyword>
<dbReference type="SUPFAM" id="SSF56672">
    <property type="entry name" value="DNA/RNA polymerases"/>
    <property type="match status" value="1"/>
</dbReference>
<evidence type="ECO:0000259" key="7">
    <source>
        <dbReference type="PROSITE" id="PS50878"/>
    </source>
</evidence>
<dbReference type="InterPro" id="IPR050951">
    <property type="entry name" value="Retrovirus_Pol_polyprotein"/>
</dbReference>